<reference evidence="1" key="1">
    <citation type="journal article" date="2020" name="Nature">
        <title>Giant virus diversity and host interactions through global metagenomics.</title>
        <authorList>
            <person name="Schulz F."/>
            <person name="Roux S."/>
            <person name="Paez-Espino D."/>
            <person name="Jungbluth S."/>
            <person name="Walsh D.A."/>
            <person name="Denef V.J."/>
            <person name="McMahon K.D."/>
            <person name="Konstantinidis K.T."/>
            <person name="Eloe-Fadrosh E.A."/>
            <person name="Kyrpides N.C."/>
            <person name="Woyke T."/>
        </authorList>
    </citation>
    <scope>NUCLEOTIDE SEQUENCE</scope>
    <source>
        <strain evidence="1">GVMAG-M-3300023184-105</strain>
    </source>
</reference>
<name>A0A6C0HGT4_9ZZZZ</name>
<organism evidence="1">
    <name type="scientific">viral metagenome</name>
    <dbReference type="NCBI Taxonomy" id="1070528"/>
    <lineage>
        <taxon>unclassified sequences</taxon>
        <taxon>metagenomes</taxon>
        <taxon>organismal metagenomes</taxon>
    </lineage>
</organism>
<sequence length="116" mass="12734">MTSTRTKNTPGNYDLEQFTYDRNATWCIAEYRGPPPQTNLPGNGLLAGNVSRTQLSVNSCDIESMLFGIGSTNLASPQEPIEAKIKELPSLNVCTKIPLLIPSNLTVQPNQRPLFN</sequence>
<evidence type="ECO:0000313" key="1">
    <source>
        <dbReference type="EMBL" id="QHT79838.1"/>
    </source>
</evidence>
<proteinExistence type="predicted"/>
<accession>A0A6C0HGT4</accession>
<dbReference type="EMBL" id="MN739955">
    <property type="protein sequence ID" value="QHT79838.1"/>
    <property type="molecule type" value="Genomic_DNA"/>
</dbReference>
<dbReference type="AlphaFoldDB" id="A0A6C0HGT4"/>
<protein>
    <submittedName>
        <fullName evidence="1">Uncharacterized protein</fullName>
    </submittedName>
</protein>